<sequence>MKSLLRVISYLKPYKKAVSLTLGLAVLTTLLDLIPPWLIKIIVDRLIDDNGTSMIYWAVVGLVSVYFARNFSNYQRIMFNNRVEQNVVFDMRSEVYKALNGLSINFFENRSTGELMSRVNDDVNYVERIFIDGVEQVVTAVLTLTGITVILFYLHWQLALVALLPIPLLIWGACLYTNKAHGLYHTVRESAAKMNARLQDSISGIREIFAFNRQLHEIARFE</sequence>
<evidence type="ECO:0000256" key="1">
    <source>
        <dbReference type="ARBA" id="ARBA00004141"/>
    </source>
</evidence>
<keyword evidence="3 5" id="KW-1133">Transmembrane helix</keyword>
<dbReference type="EMBL" id="UINC01152760">
    <property type="protein sequence ID" value="SVD47114.1"/>
    <property type="molecule type" value="Genomic_DNA"/>
</dbReference>
<dbReference type="InterPro" id="IPR011527">
    <property type="entry name" value="ABC1_TM_dom"/>
</dbReference>
<dbReference type="Gene3D" id="1.20.1560.10">
    <property type="entry name" value="ABC transporter type 1, transmembrane domain"/>
    <property type="match status" value="1"/>
</dbReference>
<keyword evidence="4 5" id="KW-0472">Membrane</keyword>
<feature type="non-terminal residue" evidence="7">
    <location>
        <position position="222"/>
    </location>
</feature>
<reference evidence="7" key="1">
    <citation type="submission" date="2018-05" db="EMBL/GenBank/DDBJ databases">
        <authorList>
            <person name="Lanie J.A."/>
            <person name="Ng W.-L."/>
            <person name="Kazmierczak K.M."/>
            <person name="Andrzejewski T.M."/>
            <person name="Davidsen T.M."/>
            <person name="Wayne K.J."/>
            <person name="Tettelin H."/>
            <person name="Glass J.I."/>
            <person name="Rusch D."/>
            <person name="Podicherti R."/>
            <person name="Tsui H.-C.T."/>
            <person name="Winkler M.E."/>
        </authorList>
    </citation>
    <scope>NUCLEOTIDE SEQUENCE</scope>
</reference>
<dbReference type="AlphaFoldDB" id="A0A382VKY7"/>
<dbReference type="Pfam" id="PF00664">
    <property type="entry name" value="ABC_membrane"/>
    <property type="match status" value="1"/>
</dbReference>
<gene>
    <name evidence="7" type="ORF">METZ01_LOCUS399968</name>
</gene>
<dbReference type="InterPro" id="IPR036640">
    <property type="entry name" value="ABC1_TM_sf"/>
</dbReference>
<dbReference type="SUPFAM" id="SSF90123">
    <property type="entry name" value="ABC transporter transmembrane region"/>
    <property type="match status" value="1"/>
</dbReference>
<feature type="domain" description="ABC transmembrane type-1" evidence="6">
    <location>
        <begin position="20"/>
        <end position="222"/>
    </location>
</feature>
<feature type="transmembrane region" description="Helical" evidence="5">
    <location>
        <begin position="20"/>
        <end position="42"/>
    </location>
</feature>
<evidence type="ECO:0000256" key="3">
    <source>
        <dbReference type="ARBA" id="ARBA00022989"/>
    </source>
</evidence>
<evidence type="ECO:0000256" key="4">
    <source>
        <dbReference type="ARBA" id="ARBA00023136"/>
    </source>
</evidence>
<keyword evidence="2 5" id="KW-0812">Transmembrane</keyword>
<dbReference type="GO" id="GO:0005524">
    <property type="term" value="F:ATP binding"/>
    <property type="evidence" value="ECO:0007669"/>
    <property type="project" value="InterPro"/>
</dbReference>
<organism evidence="7">
    <name type="scientific">marine metagenome</name>
    <dbReference type="NCBI Taxonomy" id="408172"/>
    <lineage>
        <taxon>unclassified sequences</taxon>
        <taxon>metagenomes</taxon>
        <taxon>ecological metagenomes</taxon>
    </lineage>
</organism>
<dbReference type="PANTHER" id="PTHR43394:SF1">
    <property type="entry name" value="ATP-BINDING CASSETTE SUB-FAMILY B MEMBER 10, MITOCHONDRIAL"/>
    <property type="match status" value="1"/>
</dbReference>
<dbReference type="GO" id="GO:0015421">
    <property type="term" value="F:ABC-type oligopeptide transporter activity"/>
    <property type="evidence" value="ECO:0007669"/>
    <property type="project" value="TreeGrafter"/>
</dbReference>
<name>A0A382VKY7_9ZZZZ</name>
<feature type="transmembrane region" description="Helical" evidence="5">
    <location>
        <begin position="54"/>
        <end position="72"/>
    </location>
</feature>
<feature type="transmembrane region" description="Helical" evidence="5">
    <location>
        <begin position="160"/>
        <end position="178"/>
    </location>
</feature>
<dbReference type="InterPro" id="IPR039421">
    <property type="entry name" value="Type_1_exporter"/>
</dbReference>
<dbReference type="GO" id="GO:0016020">
    <property type="term" value="C:membrane"/>
    <property type="evidence" value="ECO:0007669"/>
    <property type="project" value="UniProtKB-SubCell"/>
</dbReference>
<evidence type="ECO:0000313" key="7">
    <source>
        <dbReference type="EMBL" id="SVD47114.1"/>
    </source>
</evidence>
<dbReference type="PROSITE" id="PS50929">
    <property type="entry name" value="ABC_TM1F"/>
    <property type="match status" value="1"/>
</dbReference>
<feature type="transmembrane region" description="Helical" evidence="5">
    <location>
        <begin position="137"/>
        <end position="154"/>
    </location>
</feature>
<accession>A0A382VKY7</accession>
<comment type="subcellular location">
    <subcellularLocation>
        <location evidence="1">Membrane</location>
        <topology evidence="1">Multi-pass membrane protein</topology>
    </subcellularLocation>
</comment>
<evidence type="ECO:0000259" key="6">
    <source>
        <dbReference type="PROSITE" id="PS50929"/>
    </source>
</evidence>
<evidence type="ECO:0000256" key="5">
    <source>
        <dbReference type="SAM" id="Phobius"/>
    </source>
</evidence>
<dbReference type="PANTHER" id="PTHR43394">
    <property type="entry name" value="ATP-DEPENDENT PERMEASE MDL1, MITOCHONDRIAL"/>
    <property type="match status" value="1"/>
</dbReference>
<proteinExistence type="predicted"/>
<protein>
    <recommendedName>
        <fullName evidence="6">ABC transmembrane type-1 domain-containing protein</fullName>
    </recommendedName>
</protein>
<evidence type="ECO:0000256" key="2">
    <source>
        <dbReference type="ARBA" id="ARBA00022692"/>
    </source>
</evidence>